<evidence type="ECO:0000313" key="1">
    <source>
        <dbReference type="EMBL" id="EYU44813.1"/>
    </source>
</evidence>
<dbReference type="Proteomes" id="UP000030748">
    <property type="component" value="Unassembled WGS sequence"/>
</dbReference>
<organism evidence="1 2">
    <name type="scientific">Erythranthe guttata</name>
    <name type="common">Yellow monkey flower</name>
    <name type="synonym">Mimulus guttatus</name>
    <dbReference type="NCBI Taxonomy" id="4155"/>
    <lineage>
        <taxon>Eukaryota</taxon>
        <taxon>Viridiplantae</taxon>
        <taxon>Streptophyta</taxon>
        <taxon>Embryophyta</taxon>
        <taxon>Tracheophyta</taxon>
        <taxon>Spermatophyta</taxon>
        <taxon>Magnoliopsida</taxon>
        <taxon>eudicotyledons</taxon>
        <taxon>Gunneridae</taxon>
        <taxon>Pentapetalae</taxon>
        <taxon>asterids</taxon>
        <taxon>lamiids</taxon>
        <taxon>Lamiales</taxon>
        <taxon>Phrymaceae</taxon>
        <taxon>Erythranthe</taxon>
    </lineage>
</organism>
<dbReference type="AlphaFoldDB" id="A0A022RYN5"/>
<proteinExistence type="predicted"/>
<accession>A0A022RYN5</accession>
<keyword evidence="2" id="KW-1185">Reference proteome</keyword>
<reference evidence="1 2" key="1">
    <citation type="journal article" date="2013" name="Proc. Natl. Acad. Sci. U.S.A.">
        <title>Fine-scale variation in meiotic recombination in Mimulus inferred from population shotgun sequencing.</title>
        <authorList>
            <person name="Hellsten U."/>
            <person name="Wright K.M."/>
            <person name="Jenkins J."/>
            <person name="Shu S."/>
            <person name="Yuan Y."/>
            <person name="Wessler S.R."/>
            <person name="Schmutz J."/>
            <person name="Willis J.H."/>
            <person name="Rokhsar D.S."/>
        </authorList>
    </citation>
    <scope>NUCLEOTIDE SEQUENCE [LARGE SCALE GENOMIC DNA]</scope>
    <source>
        <strain evidence="2">cv. DUN x IM62</strain>
    </source>
</reference>
<dbReference type="EMBL" id="KI630210">
    <property type="protein sequence ID" value="EYU44813.1"/>
    <property type="molecule type" value="Genomic_DNA"/>
</dbReference>
<protein>
    <submittedName>
        <fullName evidence="1">Uncharacterized protein</fullName>
    </submittedName>
</protein>
<sequence>MIFKLNRNKEVVYRTNNLPVCKGNVNKEMAPPAKFSILLLIVESSNRSKTVSLICAHTNTIKNFTHRTKVLITKGTLQTCATQFEGQTMKKAK</sequence>
<gene>
    <name evidence="1" type="ORF">MIMGU_mgv1a017101mg</name>
</gene>
<name>A0A022RYN5_ERYGU</name>
<evidence type="ECO:0000313" key="2">
    <source>
        <dbReference type="Proteomes" id="UP000030748"/>
    </source>
</evidence>